<dbReference type="HAMAP" id="MF_01609">
    <property type="entry name" value="Glu_cys_ligase_2"/>
    <property type="match status" value="1"/>
</dbReference>
<evidence type="ECO:0000256" key="3">
    <source>
        <dbReference type="ARBA" id="ARBA00022840"/>
    </source>
</evidence>
<dbReference type="EMBL" id="JAUTXY010000003">
    <property type="protein sequence ID" value="MEE2057685.1"/>
    <property type="molecule type" value="Genomic_DNA"/>
</dbReference>
<dbReference type="InterPro" id="IPR050141">
    <property type="entry name" value="GCL_type2/YbdK_subfam"/>
</dbReference>
<dbReference type="InterPro" id="IPR011793">
    <property type="entry name" value="YbdK"/>
</dbReference>
<evidence type="ECO:0000313" key="6">
    <source>
        <dbReference type="EMBL" id="MEE2057685.1"/>
    </source>
</evidence>
<accession>A0ABU7L826</accession>
<comment type="function">
    <text evidence="5">ATP-dependent carboxylate-amine ligase which exhibits weak glutamate--cysteine ligase activity.</text>
</comment>
<dbReference type="PANTHER" id="PTHR36510">
    <property type="entry name" value="GLUTAMATE--CYSTEINE LIGASE 2-RELATED"/>
    <property type="match status" value="1"/>
</dbReference>
<keyword evidence="7" id="KW-1185">Reference proteome</keyword>
<evidence type="ECO:0000256" key="1">
    <source>
        <dbReference type="ARBA" id="ARBA00022598"/>
    </source>
</evidence>
<dbReference type="RefSeq" id="WP_330132919.1">
    <property type="nucleotide sequence ID" value="NZ_JAUTXY010000003.1"/>
</dbReference>
<dbReference type="EC" id="6.3.2.2" evidence="5"/>
<dbReference type="NCBIfam" id="TIGR02050">
    <property type="entry name" value="gshA_cyan_rel"/>
    <property type="match status" value="1"/>
</dbReference>
<evidence type="ECO:0000256" key="4">
    <source>
        <dbReference type="ARBA" id="ARBA00048819"/>
    </source>
</evidence>
<dbReference type="PANTHER" id="PTHR36510:SF1">
    <property type="entry name" value="GLUTAMATE--CYSTEINE LIGASE 2-RELATED"/>
    <property type="match status" value="1"/>
</dbReference>
<name>A0ABU7L826_9NOCA</name>
<dbReference type="InterPro" id="IPR014746">
    <property type="entry name" value="Gln_synth/guanido_kin_cat_dom"/>
</dbReference>
<sequence length="381" mass="41284">MSTTDELCTVGVEEEFLLVDAETGAPTVNNAVVVAEAAKHGLELQYELDRCQVETASEVCSDDEQLRVDLATTRSIAADAARRHGSRLLAVGVPVLGWRELPVTAKPRYLRMEREFGLIAREQGICGCHVHVGVPDRETAIQVSNHLRPWLPTLLALSANSPIHRDIDTGYASWRTLLWSRWPSAGPPPYFESAQHFDRTVEAMQETGSMLDDGMVYWDVRPSATFPTVEVRVCDVPATVAESVLLASLIRALVLTALRDLDRGHTAFPVSPELLRAAYWRGAHDGLDGDGIALPRSERQPIARRLESLVAHVSPALEDLGSHRLVTDGIRSVMCSGNGAMRQRRVIAAGGDVQDVVAELTASTVSGCGAVKEPGDPCSTG</sequence>
<comment type="caution">
    <text evidence="6">The sequence shown here is derived from an EMBL/GenBank/DDBJ whole genome shotgun (WGS) entry which is preliminary data.</text>
</comment>
<dbReference type="SUPFAM" id="SSF55931">
    <property type="entry name" value="Glutamine synthetase/guanido kinase"/>
    <property type="match status" value="1"/>
</dbReference>
<dbReference type="InterPro" id="IPR006336">
    <property type="entry name" value="GCS2"/>
</dbReference>
<protein>
    <recommendedName>
        <fullName evidence="5">Putative glutamate--cysteine ligase 2</fullName>
        <ecNumber evidence="5">6.3.2.2</ecNumber>
    </recommendedName>
    <alternativeName>
        <fullName evidence="5">Gamma-glutamylcysteine synthetase 2</fullName>
        <shortName evidence="5">GCS 2</shortName>
        <shortName evidence="5">Gamma-GCS 2</shortName>
    </alternativeName>
</protein>
<comment type="catalytic activity">
    <reaction evidence="4 5">
        <text>L-cysteine + L-glutamate + ATP = gamma-L-glutamyl-L-cysteine + ADP + phosphate + H(+)</text>
        <dbReference type="Rhea" id="RHEA:13285"/>
        <dbReference type="ChEBI" id="CHEBI:15378"/>
        <dbReference type="ChEBI" id="CHEBI:29985"/>
        <dbReference type="ChEBI" id="CHEBI:30616"/>
        <dbReference type="ChEBI" id="CHEBI:35235"/>
        <dbReference type="ChEBI" id="CHEBI:43474"/>
        <dbReference type="ChEBI" id="CHEBI:58173"/>
        <dbReference type="ChEBI" id="CHEBI:456216"/>
        <dbReference type="EC" id="6.3.2.2"/>
    </reaction>
</comment>
<keyword evidence="1 5" id="KW-0436">Ligase</keyword>
<evidence type="ECO:0000256" key="2">
    <source>
        <dbReference type="ARBA" id="ARBA00022741"/>
    </source>
</evidence>
<keyword evidence="2 5" id="KW-0547">Nucleotide-binding</keyword>
<organism evidence="6 7">
    <name type="scientific">Rhodococcus artemisiae</name>
    <dbReference type="NCBI Taxonomy" id="714159"/>
    <lineage>
        <taxon>Bacteria</taxon>
        <taxon>Bacillati</taxon>
        <taxon>Actinomycetota</taxon>
        <taxon>Actinomycetes</taxon>
        <taxon>Mycobacteriales</taxon>
        <taxon>Nocardiaceae</taxon>
        <taxon>Rhodococcus</taxon>
    </lineage>
</organism>
<gene>
    <name evidence="6" type="ORF">Q7514_09110</name>
</gene>
<dbReference type="Pfam" id="PF04107">
    <property type="entry name" value="GCS2"/>
    <property type="match status" value="1"/>
</dbReference>
<evidence type="ECO:0000313" key="7">
    <source>
        <dbReference type="Proteomes" id="UP001336020"/>
    </source>
</evidence>
<dbReference type="NCBIfam" id="NF010041">
    <property type="entry name" value="PRK13517.1-1"/>
    <property type="match status" value="1"/>
</dbReference>
<dbReference type="Gene3D" id="3.30.590.20">
    <property type="match status" value="1"/>
</dbReference>
<reference evidence="6 7" key="1">
    <citation type="submission" date="2023-07" db="EMBL/GenBank/DDBJ databases">
        <authorList>
            <person name="Girao M."/>
            <person name="Carvalho M.F."/>
        </authorList>
    </citation>
    <scope>NUCLEOTIDE SEQUENCE [LARGE SCALE GENOMIC DNA]</scope>
    <source>
        <strain evidence="6 7">YIM65754</strain>
    </source>
</reference>
<keyword evidence="3 5" id="KW-0067">ATP-binding</keyword>
<dbReference type="GO" id="GO:0016874">
    <property type="term" value="F:ligase activity"/>
    <property type="evidence" value="ECO:0007669"/>
    <property type="project" value="UniProtKB-KW"/>
</dbReference>
<proteinExistence type="inferred from homology"/>
<comment type="similarity">
    <text evidence="5">Belongs to the glutamate--cysteine ligase type 2 family. YbdK subfamily.</text>
</comment>
<dbReference type="Proteomes" id="UP001336020">
    <property type="component" value="Unassembled WGS sequence"/>
</dbReference>
<evidence type="ECO:0000256" key="5">
    <source>
        <dbReference type="HAMAP-Rule" id="MF_01609"/>
    </source>
</evidence>